<organism evidence="2 3">
    <name type="scientific">Kingdonia uniflora</name>
    <dbReference type="NCBI Taxonomy" id="39325"/>
    <lineage>
        <taxon>Eukaryota</taxon>
        <taxon>Viridiplantae</taxon>
        <taxon>Streptophyta</taxon>
        <taxon>Embryophyta</taxon>
        <taxon>Tracheophyta</taxon>
        <taxon>Spermatophyta</taxon>
        <taxon>Magnoliopsida</taxon>
        <taxon>Ranunculales</taxon>
        <taxon>Circaeasteraceae</taxon>
        <taxon>Kingdonia</taxon>
    </lineage>
</organism>
<dbReference type="GO" id="GO:0043531">
    <property type="term" value="F:ADP binding"/>
    <property type="evidence" value="ECO:0007669"/>
    <property type="project" value="InterPro"/>
</dbReference>
<dbReference type="InterPro" id="IPR002182">
    <property type="entry name" value="NB-ARC"/>
</dbReference>
<dbReference type="AlphaFoldDB" id="A0A7J7MPX1"/>
<evidence type="ECO:0000259" key="1">
    <source>
        <dbReference type="Pfam" id="PF00931"/>
    </source>
</evidence>
<dbReference type="Gene3D" id="3.40.50.300">
    <property type="entry name" value="P-loop containing nucleotide triphosphate hydrolases"/>
    <property type="match status" value="1"/>
</dbReference>
<dbReference type="Pfam" id="PF00931">
    <property type="entry name" value="NB-ARC"/>
    <property type="match status" value="1"/>
</dbReference>
<dbReference type="PANTHER" id="PTHR36766">
    <property type="entry name" value="PLANT BROAD-SPECTRUM MILDEW RESISTANCE PROTEIN RPW8"/>
    <property type="match status" value="1"/>
</dbReference>
<evidence type="ECO:0000313" key="3">
    <source>
        <dbReference type="Proteomes" id="UP000541444"/>
    </source>
</evidence>
<gene>
    <name evidence="2" type="ORF">GIB67_039740</name>
</gene>
<name>A0A7J7MPX1_9MAGN</name>
<sequence length="94" mass="11210">MSIDELQASIHTYLQDKMYVLILDDIWDVKVWEEIKHALPPRRRGNIIFTARNEKRSFTYGRNVYKLKRLSHELAWDLFCRKAFTTTHPLGCCP</sequence>
<keyword evidence="3" id="KW-1185">Reference proteome</keyword>
<evidence type="ECO:0000313" key="2">
    <source>
        <dbReference type="EMBL" id="KAF6156979.1"/>
    </source>
</evidence>
<reference evidence="2 3" key="1">
    <citation type="journal article" date="2020" name="IScience">
        <title>Genome Sequencing of the Endangered Kingdonia uniflora (Circaeasteraceae, Ranunculales) Reveals Potential Mechanisms of Evolutionary Specialization.</title>
        <authorList>
            <person name="Sun Y."/>
            <person name="Deng T."/>
            <person name="Zhang A."/>
            <person name="Moore M.J."/>
            <person name="Landis J.B."/>
            <person name="Lin N."/>
            <person name="Zhang H."/>
            <person name="Zhang X."/>
            <person name="Huang J."/>
            <person name="Zhang X."/>
            <person name="Sun H."/>
            <person name="Wang H."/>
        </authorList>
    </citation>
    <scope>NUCLEOTIDE SEQUENCE [LARGE SCALE GENOMIC DNA]</scope>
    <source>
        <strain evidence="2">TB1705</strain>
        <tissue evidence="2">Leaf</tissue>
    </source>
</reference>
<dbReference type="OrthoDB" id="598235at2759"/>
<dbReference type="InterPro" id="IPR027417">
    <property type="entry name" value="P-loop_NTPase"/>
</dbReference>
<dbReference type="PANTHER" id="PTHR36766:SF63">
    <property type="entry name" value="NB-ARC DOMAIN-CONTAINING PROTEIN"/>
    <property type="match status" value="1"/>
</dbReference>
<accession>A0A7J7MPX1</accession>
<dbReference type="EMBL" id="JACGCM010001289">
    <property type="protein sequence ID" value="KAF6156979.1"/>
    <property type="molecule type" value="Genomic_DNA"/>
</dbReference>
<proteinExistence type="predicted"/>
<protein>
    <recommendedName>
        <fullName evidence="1">NB-ARC domain-containing protein</fullName>
    </recommendedName>
</protein>
<dbReference type="Proteomes" id="UP000541444">
    <property type="component" value="Unassembled WGS sequence"/>
</dbReference>
<comment type="caution">
    <text evidence="2">The sequence shown here is derived from an EMBL/GenBank/DDBJ whole genome shotgun (WGS) entry which is preliminary data.</text>
</comment>
<dbReference type="SUPFAM" id="SSF52540">
    <property type="entry name" value="P-loop containing nucleoside triphosphate hydrolases"/>
    <property type="match status" value="1"/>
</dbReference>
<feature type="domain" description="NB-ARC" evidence="1">
    <location>
        <begin position="5"/>
        <end position="87"/>
    </location>
</feature>